<organism evidence="6 7">
    <name type="scientific">Variovorax robiniae</name>
    <dbReference type="NCBI Taxonomy" id="1836199"/>
    <lineage>
        <taxon>Bacteria</taxon>
        <taxon>Pseudomonadati</taxon>
        <taxon>Pseudomonadota</taxon>
        <taxon>Betaproteobacteria</taxon>
        <taxon>Burkholderiales</taxon>
        <taxon>Comamonadaceae</taxon>
        <taxon>Variovorax</taxon>
    </lineage>
</organism>
<dbReference type="PROSITE" id="PS00149">
    <property type="entry name" value="SULFATASE_2"/>
    <property type="match status" value="1"/>
</dbReference>
<feature type="domain" description="Sulfatase N-terminal" evidence="5">
    <location>
        <begin position="5"/>
        <end position="326"/>
    </location>
</feature>
<proteinExistence type="inferred from homology"/>
<dbReference type="InterPro" id="IPR024607">
    <property type="entry name" value="Sulfatase_CS"/>
</dbReference>
<dbReference type="PANTHER" id="PTHR42693:SF53">
    <property type="entry name" value="ENDO-4-O-SULFATASE"/>
    <property type="match status" value="1"/>
</dbReference>
<evidence type="ECO:0000256" key="2">
    <source>
        <dbReference type="ARBA" id="ARBA00022723"/>
    </source>
</evidence>
<protein>
    <submittedName>
        <fullName evidence="6">Sulfatase-like hydrolase/transferase</fullName>
    </submittedName>
</protein>
<evidence type="ECO:0000256" key="3">
    <source>
        <dbReference type="ARBA" id="ARBA00022801"/>
    </source>
</evidence>
<evidence type="ECO:0000313" key="6">
    <source>
        <dbReference type="EMBL" id="MEJ8855371.1"/>
    </source>
</evidence>
<dbReference type="Proteomes" id="UP001367030">
    <property type="component" value="Unassembled WGS sequence"/>
</dbReference>
<dbReference type="InterPro" id="IPR000917">
    <property type="entry name" value="Sulfatase_N"/>
</dbReference>
<comment type="caution">
    <text evidence="6">The sequence shown here is derived from an EMBL/GenBank/DDBJ whole genome shotgun (WGS) entry which is preliminary data.</text>
</comment>
<sequence>MTKRPNIIFIVADDLGFADLGCYGGRDASFGPVSPVLDGLAARGLRFTDGYSNSPVCSPTRFALMTARYQYRLRGAAEEPINSKSRGSTTLGLPPEHPTLPSLLRKAGYRTALVGKWHLGYPPAFGPLQSGYEEFFGPLSGGVDYFTHCDSRGTHDLYEGNEEKFAEGYLTDLFSRRAVDYIERMSAQPDPFFLCLTYTAPHWPWETRDDAGTAPQVADNLFHLDGGNVDTYRRMIHHMDEGIGWIMAALEKAGIADDTLVVFTSDNGGERFSDNWPLVGGKMDLTEGGIRVPWIAHWPSTIRPGGESAQHCMTMDWSATMLEVAGTAADPAYPLDGVSLLPVLRDPSQFFARPMHWRMNHRDQRALRDGDWKYLQVDGNEYLFNIPADARERANRAKREPERLAAMRNDWLAWNATMPPIPADATVSLGYSAKDMPQR</sequence>
<keyword evidence="3" id="KW-0378">Hydrolase</keyword>
<dbReference type="InterPro" id="IPR017850">
    <property type="entry name" value="Alkaline_phosphatase_core_sf"/>
</dbReference>
<keyword evidence="7" id="KW-1185">Reference proteome</keyword>
<evidence type="ECO:0000256" key="1">
    <source>
        <dbReference type="ARBA" id="ARBA00008779"/>
    </source>
</evidence>
<name>A0ABU8X6B8_9BURK</name>
<dbReference type="InterPro" id="IPR050738">
    <property type="entry name" value="Sulfatase"/>
</dbReference>
<reference evidence="6 7" key="1">
    <citation type="submission" date="2024-03" db="EMBL/GenBank/DDBJ databases">
        <title>Novel species of the genus Variovorax.</title>
        <authorList>
            <person name="Liu Q."/>
            <person name="Xin Y.-H."/>
        </authorList>
    </citation>
    <scope>NUCLEOTIDE SEQUENCE [LARGE SCALE GENOMIC DNA]</scope>
    <source>
        <strain evidence="6 7">KACC 18901</strain>
    </source>
</reference>
<evidence type="ECO:0000313" key="7">
    <source>
        <dbReference type="Proteomes" id="UP001367030"/>
    </source>
</evidence>
<evidence type="ECO:0000256" key="4">
    <source>
        <dbReference type="ARBA" id="ARBA00022837"/>
    </source>
</evidence>
<dbReference type="PANTHER" id="PTHR42693">
    <property type="entry name" value="ARYLSULFATASE FAMILY MEMBER"/>
    <property type="match status" value="1"/>
</dbReference>
<dbReference type="EMBL" id="JBBKZS010000004">
    <property type="protein sequence ID" value="MEJ8855371.1"/>
    <property type="molecule type" value="Genomic_DNA"/>
</dbReference>
<dbReference type="SUPFAM" id="SSF53649">
    <property type="entry name" value="Alkaline phosphatase-like"/>
    <property type="match status" value="1"/>
</dbReference>
<dbReference type="Gene3D" id="3.30.1120.10">
    <property type="match status" value="1"/>
</dbReference>
<keyword evidence="4" id="KW-0106">Calcium</keyword>
<dbReference type="Gene3D" id="3.40.720.10">
    <property type="entry name" value="Alkaline Phosphatase, subunit A"/>
    <property type="match status" value="1"/>
</dbReference>
<comment type="similarity">
    <text evidence="1">Belongs to the sulfatase family.</text>
</comment>
<dbReference type="RefSeq" id="WP_340335447.1">
    <property type="nucleotide sequence ID" value="NZ_JBBKZS010000004.1"/>
</dbReference>
<gene>
    <name evidence="6" type="ORF">WKW79_12365</name>
</gene>
<keyword evidence="2" id="KW-0479">Metal-binding</keyword>
<evidence type="ECO:0000259" key="5">
    <source>
        <dbReference type="Pfam" id="PF00884"/>
    </source>
</evidence>
<accession>A0ABU8X6B8</accession>
<dbReference type="Pfam" id="PF00884">
    <property type="entry name" value="Sulfatase"/>
    <property type="match status" value="1"/>
</dbReference>